<dbReference type="GO" id="GO:0003676">
    <property type="term" value="F:nucleic acid binding"/>
    <property type="evidence" value="ECO:0007669"/>
    <property type="project" value="InterPro"/>
</dbReference>
<proteinExistence type="predicted"/>
<dbReference type="EMBL" id="JAPFRF010000002">
    <property type="protein sequence ID" value="KAJ7341470.1"/>
    <property type="molecule type" value="Genomic_DNA"/>
</dbReference>
<dbReference type="Gene3D" id="3.30.420.10">
    <property type="entry name" value="Ribonuclease H-like superfamily/Ribonuclease H"/>
    <property type="match status" value="1"/>
</dbReference>
<dbReference type="InterPro" id="IPR036397">
    <property type="entry name" value="RNaseH_sf"/>
</dbReference>
<keyword evidence="2" id="KW-1185">Reference proteome</keyword>
<evidence type="ECO:0000313" key="2">
    <source>
        <dbReference type="Proteomes" id="UP001142489"/>
    </source>
</evidence>
<comment type="caution">
    <text evidence="1">The sequence shown here is derived from an EMBL/GenBank/DDBJ whole genome shotgun (WGS) entry which is preliminary data.</text>
</comment>
<organism evidence="1 2">
    <name type="scientific">Phrynocephalus forsythii</name>
    <dbReference type="NCBI Taxonomy" id="171643"/>
    <lineage>
        <taxon>Eukaryota</taxon>
        <taxon>Metazoa</taxon>
        <taxon>Chordata</taxon>
        <taxon>Craniata</taxon>
        <taxon>Vertebrata</taxon>
        <taxon>Euteleostomi</taxon>
        <taxon>Lepidosauria</taxon>
        <taxon>Squamata</taxon>
        <taxon>Bifurcata</taxon>
        <taxon>Unidentata</taxon>
        <taxon>Episquamata</taxon>
        <taxon>Toxicofera</taxon>
        <taxon>Iguania</taxon>
        <taxon>Acrodonta</taxon>
        <taxon>Agamidae</taxon>
        <taxon>Agaminae</taxon>
        <taxon>Phrynocephalus</taxon>
    </lineage>
</organism>
<accession>A0A9Q1B6R5</accession>
<sequence>MESPIDKPIMGAVLHKSVMLTNLLEEGTTINSHHYMKMLEKFYVWLRYVQKDLDAILQHNARPHSSRETQEDCSICSSRRFYHTH</sequence>
<gene>
    <name evidence="1" type="ORF">JRQ81_005601</name>
</gene>
<name>A0A9Q1B6R5_9SAUR</name>
<dbReference type="AlphaFoldDB" id="A0A9Q1B6R5"/>
<reference evidence="1" key="1">
    <citation type="journal article" date="2023" name="DNA Res.">
        <title>Chromosome-level genome assembly of Phrynocephalus forsythii using third-generation DNA sequencing and Hi-C analysis.</title>
        <authorList>
            <person name="Qi Y."/>
            <person name="Zhao W."/>
            <person name="Zhao Y."/>
            <person name="Niu C."/>
            <person name="Cao S."/>
            <person name="Zhang Y."/>
        </authorList>
    </citation>
    <scope>NUCLEOTIDE SEQUENCE</scope>
    <source>
        <tissue evidence="1">Muscle</tissue>
    </source>
</reference>
<dbReference type="Proteomes" id="UP001142489">
    <property type="component" value="Unassembled WGS sequence"/>
</dbReference>
<evidence type="ECO:0000313" key="1">
    <source>
        <dbReference type="EMBL" id="KAJ7341470.1"/>
    </source>
</evidence>
<protein>
    <submittedName>
        <fullName evidence="1">Uncharacterized protein</fullName>
    </submittedName>
</protein>